<dbReference type="NCBIfam" id="NF003115">
    <property type="entry name" value="PRK04034.1"/>
    <property type="match status" value="1"/>
</dbReference>
<dbReference type="PROSITE" id="PS51352">
    <property type="entry name" value="THIOREDOXIN_2"/>
    <property type="match status" value="1"/>
</dbReference>
<keyword evidence="4 9" id="KW-0689">Ribosomal protein</keyword>
<dbReference type="FunFam" id="3.30.1370.30:FF:000001">
    <property type="entry name" value="40S ribosomal protein S15a"/>
    <property type="match status" value="1"/>
</dbReference>
<feature type="transmembrane region" description="Helical" evidence="10">
    <location>
        <begin position="526"/>
        <end position="544"/>
    </location>
</feature>
<dbReference type="OrthoDB" id="74910at2759"/>
<feature type="transmembrane region" description="Helical" evidence="10">
    <location>
        <begin position="440"/>
        <end position="460"/>
    </location>
</feature>
<evidence type="ECO:0000256" key="6">
    <source>
        <dbReference type="ARBA" id="ARBA00023136"/>
    </source>
</evidence>
<dbReference type="PANTHER" id="PTHR46426">
    <property type="entry name" value="PROTEIN DISULFIDE-ISOMERASE TMX3"/>
    <property type="match status" value="1"/>
</dbReference>
<keyword evidence="6 10" id="KW-0472">Membrane</keyword>
<dbReference type="Gene3D" id="3.40.30.10">
    <property type="entry name" value="Glutaredoxin"/>
    <property type="match status" value="1"/>
</dbReference>
<protein>
    <recommendedName>
        <fullName evidence="11">Thioredoxin domain-containing protein</fullName>
    </recommendedName>
</protein>
<evidence type="ECO:0000256" key="10">
    <source>
        <dbReference type="SAM" id="Phobius"/>
    </source>
</evidence>
<organism evidence="12 13">
    <name type="scientific">Wuchereria bancrofti</name>
    <dbReference type="NCBI Taxonomy" id="6293"/>
    <lineage>
        <taxon>Eukaryota</taxon>
        <taxon>Metazoa</taxon>
        <taxon>Ecdysozoa</taxon>
        <taxon>Nematoda</taxon>
        <taxon>Chromadorea</taxon>
        <taxon>Rhabditida</taxon>
        <taxon>Spirurina</taxon>
        <taxon>Spiruromorpha</taxon>
        <taxon>Filarioidea</taxon>
        <taxon>Onchocercidae</taxon>
        <taxon>Wuchereria</taxon>
    </lineage>
</organism>
<dbReference type="GO" id="GO:0005789">
    <property type="term" value="C:endoplasmic reticulum membrane"/>
    <property type="evidence" value="ECO:0007669"/>
    <property type="project" value="UniProtKB-SubCell"/>
</dbReference>
<comment type="subcellular location">
    <subcellularLocation>
        <location evidence="1">Endoplasmic reticulum membrane</location>
        <topology evidence="1">Single-pass membrane protein</topology>
    </subcellularLocation>
</comment>
<dbReference type="SUPFAM" id="SSF52833">
    <property type="entry name" value="Thioredoxin-like"/>
    <property type="match status" value="1"/>
</dbReference>
<evidence type="ECO:0000256" key="9">
    <source>
        <dbReference type="RuleBase" id="RU003660"/>
    </source>
</evidence>
<dbReference type="GO" id="GO:0003735">
    <property type="term" value="F:structural constituent of ribosome"/>
    <property type="evidence" value="ECO:0007669"/>
    <property type="project" value="InterPro"/>
</dbReference>
<evidence type="ECO:0000313" key="13">
    <source>
        <dbReference type="Proteomes" id="UP000270924"/>
    </source>
</evidence>
<evidence type="ECO:0000256" key="2">
    <source>
        <dbReference type="ARBA" id="ARBA00006471"/>
    </source>
</evidence>
<evidence type="ECO:0000256" key="3">
    <source>
        <dbReference type="ARBA" id="ARBA00022692"/>
    </source>
</evidence>
<keyword evidence="5 10" id="KW-1133">Transmembrane helix</keyword>
<dbReference type="GO" id="GO:1990904">
    <property type="term" value="C:ribonucleoprotein complex"/>
    <property type="evidence" value="ECO:0007669"/>
    <property type="project" value="UniProtKB-KW"/>
</dbReference>
<dbReference type="PRINTS" id="PR00421">
    <property type="entry name" value="THIOREDOXIN"/>
</dbReference>
<feature type="domain" description="Thioredoxin" evidence="11">
    <location>
        <begin position="124"/>
        <end position="247"/>
    </location>
</feature>
<dbReference type="Proteomes" id="UP000270924">
    <property type="component" value="Unassembled WGS sequence"/>
</dbReference>
<dbReference type="InterPro" id="IPR017937">
    <property type="entry name" value="Thioredoxin_CS"/>
</dbReference>
<dbReference type="PROSITE" id="PS00053">
    <property type="entry name" value="RIBOSOMAL_S8"/>
    <property type="match status" value="1"/>
</dbReference>
<dbReference type="Pfam" id="PF13848">
    <property type="entry name" value="Thioredoxin_6"/>
    <property type="match status" value="1"/>
</dbReference>
<dbReference type="InParanoid" id="A0A3P7DNN1"/>
<evidence type="ECO:0000256" key="7">
    <source>
        <dbReference type="ARBA" id="ARBA00023274"/>
    </source>
</evidence>
<evidence type="ECO:0000313" key="12">
    <source>
        <dbReference type="EMBL" id="VDM11033.1"/>
    </source>
</evidence>
<dbReference type="PROSITE" id="PS00194">
    <property type="entry name" value="THIOREDOXIN_1"/>
    <property type="match status" value="1"/>
</dbReference>
<dbReference type="InterPro" id="IPR036249">
    <property type="entry name" value="Thioredoxin-like_sf"/>
</dbReference>
<keyword evidence="7 9" id="KW-0687">Ribonucleoprotein</keyword>
<dbReference type="EMBL" id="UYWW01001811">
    <property type="protein sequence ID" value="VDM11033.1"/>
    <property type="molecule type" value="Genomic_DNA"/>
</dbReference>
<evidence type="ECO:0000256" key="4">
    <source>
        <dbReference type="ARBA" id="ARBA00022980"/>
    </source>
</evidence>
<dbReference type="GO" id="GO:0005840">
    <property type="term" value="C:ribosome"/>
    <property type="evidence" value="ECO:0007669"/>
    <property type="project" value="UniProtKB-KW"/>
</dbReference>
<evidence type="ECO:0000256" key="5">
    <source>
        <dbReference type="ARBA" id="ARBA00022989"/>
    </source>
</evidence>
<dbReference type="AlphaFoldDB" id="A0A3P7DNN1"/>
<evidence type="ECO:0000256" key="8">
    <source>
        <dbReference type="ARBA" id="ARBA00045246"/>
    </source>
</evidence>
<proteinExistence type="inferred from homology"/>
<name>A0A3P7DNN1_WUCBA</name>
<dbReference type="InterPro" id="IPR013766">
    <property type="entry name" value="Thioredoxin_domain"/>
</dbReference>
<dbReference type="OMA" id="KDFYSRE"/>
<reference evidence="12 13" key="1">
    <citation type="submission" date="2018-11" db="EMBL/GenBank/DDBJ databases">
        <authorList>
            <consortium name="Pathogen Informatics"/>
        </authorList>
    </citation>
    <scope>NUCLEOTIDE SEQUENCE [LARGE SCALE GENOMIC DNA]</scope>
</reference>
<dbReference type="SUPFAM" id="SSF56047">
    <property type="entry name" value="Ribosomal protein S8"/>
    <property type="match status" value="1"/>
</dbReference>
<dbReference type="GO" id="GO:0002181">
    <property type="term" value="P:cytoplasmic translation"/>
    <property type="evidence" value="ECO:0007669"/>
    <property type="project" value="UniProtKB-ARBA"/>
</dbReference>
<dbReference type="FunFam" id="3.30.1490.10:FF:000002">
    <property type="entry name" value="40S ribosomal protein S15a"/>
    <property type="match status" value="1"/>
</dbReference>
<sequence length="577" mass="65588">MVRMSVLADALKTINNAEKRGKRQVLIRPCSKVIVRFLTVMMKAGYIGEFEIIDDHRAGKIVVNLTGRINKCSVISPRFDISLKDLEKWTSNLLPSRQFGHLVLTTSGGIMDHEEARRKHLGGKILGLQIINIIQATNIPSQVIELNDKFLQVKNDGLWFVDFYAPWCAHCKRLTPVWEHVGHALADRQSLVRVAKLDCTRYTNTASALNIRGYPTIIFFRNGREMVYEGERKKEAIIDFAIKAAGPMVGIIESVHQLSQMRKDLKEPFFVYVEENYDTQLLELFDNYSDIAEMLFSSTRFYRAKRDVFPKSVSILEIPSILVFKDGEYLTYNKEGGSLSDWIHSERWSLIPLITSTNVKEVGKMRLLVLIVVNMVERRNHTTRVGKFFSLVTNVAQMVRKDSSLSNIFQFGWLDGNEIANNVVLGIVNQPGNIIGGRNVLVFIDVPTATVLLYLGLLVFNVTSYEYYSSNDAVSVMTEKSIISFLKRIATGDVPPLGGRSLSQRFKRLCFEIFTNIAEMFRAQPLLTLCLLGVPLSFLSLITYCICSTDFTIDRDEIYPDDDDSFISDDENHQKEE</sequence>
<dbReference type="InterPro" id="IPR035987">
    <property type="entry name" value="Ribosomal_uS8_sf"/>
</dbReference>
<gene>
    <name evidence="12" type="ORF">WBA_LOCUS4419</name>
</gene>
<dbReference type="Gene3D" id="3.30.1370.30">
    <property type="match status" value="1"/>
</dbReference>
<comment type="similarity">
    <text evidence="2 9">Belongs to the universal ribosomal protein uS8 family.</text>
</comment>
<dbReference type="InterPro" id="IPR052250">
    <property type="entry name" value="PDI_TMX3"/>
</dbReference>
<dbReference type="InterPro" id="IPR047863">
    <property type="entry name" value="Ribosomal_uS8_CS"/>
</dbReference>
<accession>A0A3P7DNN1</accession>
<dbReference type="FunCoup" id="A0A3P7DNN1">
    <property type="interactions" value="2255"/>
</dbReference>
<dbReference type="PANTHER" id="PTHR46426:SF1">
    <property type="entry name" value="PROTEIN DISULFIDE-ISOMERASE TMX3"/>
    <property type="match status" value="1"/>
</dbReference>
<keyword evidence="3 10" id="KW-0812">Transmembrane</keyword>
<keyword evidence="13" id="KW-1185">Reference proteome</keyword>
<dbReference type="Pfam" id="PF00410">
    <property type="entry name" value="Ribosomal_S8"/>
    <property type="match status" value="1"/>
</dbReference>
<evidence type="ECO:0000256" key="1">
    <source>
        <dbReference type="ARBA" id="ARBA00004389"/>
    </source>
</evidence>
<evidence type="ECO:0000259" key="11">
    <source>
        <dbReference type="PROSITE" id="PS51352"/>
    </source>
</evidence>
<dbReference type="Pfam" id="PF00085">
    <property type="entry name" value="Thioredoxin"/>
    <property type="match status" value="1"/>
</dbReference>
<dbReference type="InterPro" id="IPR000630">
    <property type="entry name" value="Ribosomal_uS8"/>
</dbReference>
<dbReference type="Gene3D" id="3.30.1490.10">
    <property type="match status" value="1"/>
</dbReference>
<comment type="function">
    <text evidence="8">Probable disulfide isomerase, which participates in the folding of proteins containing disulfide bonds. May act as a dithiol oxidase. Acts as a regulator of endoplasmic reticulum-mitochondria contact sites via its ability to regulate redox signals.</text>
</comment>